<evidence type="ECO:0000256" key="1">
    <source>
        <dbReference type="ARBA" id="ARBA00005800"/>
    </source>
</evidence>
<feature type="DNA-binding region" description="Homeobox" evidence="5">
    <location>
        <begin position="713"/>
        <end position="775"/>
    </location>
</feature>
<feature type="region of interest" description="Disordered" evidence="6">
    <location>
        <begin position="797"/>
        <end position="834"/>
    </location>
</feature>
<comment type="caution">
    <text evidence="8">The sequence shown here is derived from an EMBL/GenBank/DDBJ whole genome shotgun (WGS) entry which is preliminary data.</text>
</comment>
<dbReference type="InterPro" id="IPR009057">
    <property type="entry name" value="Homeodomain-like_sf"/>
</dbReference>
<feature type="region of interest" description="Disordered" evidence="6">
    <location>
        <begin position="877"/>
        <end position="900"/>
    </location>
</feature>
<organism evidence="8 9">
    <name type="scientific">Agrocybe chaxingu</name>
    <dbReference type="NCBI Taxonomy" id="84603"/>
    <lineage>
        <taxon>Eukaryota</taxon>
        <taxon>Fungi</taxon>
        <taxon>Dikarya</taxon>
        <taxon>Basidiomycota</taxon>
        <taxon>Agaricomycotina</taxon>
        <taxon>Agaricomycetes</taxon>
        <taxon>Agaricomycetidae</taxon>
        <taxon>Agaricales</taxon>
        <taxon>Agaricineae</taxon>
        <taxon>Strophariaceae</taxon>
        <taxon>Agrocybe</taxon>
    </lineage>
</organism>
<feature type="domain" description="Homeobox" evidence="7">
    <location>
        <begin position="711"/>
        <end position="774"/>
    </location>
</feature>
<dbReference type="PANTHER" id="PTHR11850">
    <property type="entry name" value="HOMEOBOX PROTEIN TRANSCRIPTION FACTORS"/>
    <property type="match status" value="1"/>
</dbReference>
<keyword evidence="4 5" id="KW-0539">Nucleus</keyword>
<evidence type="ECO:0000256" key="2">
    <source>
        <dbReference type="ARBA" id="ARBA00023125"/>
    </source>
</evidence>
<evidence type="ECO:0000313" key="8">
    <source>
        <dbReference type="EMBL" id="KAJ3516918.1"/>
    </source>
</evidence>
<dbReference type="GO" id="GO:0003677">
    <property type="term" value="F:DNA binding"/>
    <property type="evidence" value="ECO:0007669"/>
    <property type="project" value="UniProtKB-UniRule"/>
</dbReference>
<dbReference type="EMBL" id="JANKHO010000037">
    <property type="protein sequence ID" value="KAJ3516918.1"/>
    <property type="molecule type" value="Genomic_DNA"/>
</dbReference>
<keyword evidence="3 5" id="KW-0371">Homeobox</keyword>
<feature type="region of interest" description="Disordered" evidence="6">
    <location>
        <begin position="528"/>
        <end position="547"/>
    </location>
</feature>
<comment type="similarity">
    <text evidence="1">Belongs to the TALE/M-ATYP homeobox family.</text>
</comment>
<proteinExistence type="inferred from homology"/>
<comment type="subcellular location">
    <subcellularLocation>
        <location evidence="5">Nucleus</location>
    </subcellularLocation>
</comment>
<dbReference type="CDD" id="cd00086">
    <property type="entry name" value="homeodomain"/>
    <property type="match status" value="1"/>
</dbReference>
<evidence type="ECO:0000256" key="4">
    <source>
        <dbReference type="ARBA" id="ARBA00023242"/>
    </source>
</evidence>
<sequence length="999" mass="110460">MDPTSGENQLIMPAVRTSTSAHEVAAVERITSSDFLTNSEQVQVSQSSFQAQTYNAPVVINNYTGRSLLTDQVSRASDESASGGIVQEADRWLNERDDTDGPIEASNVIYERHFIRKGRGFPLWIPRLDIDLPLPYRAKGVSIGDVGIIIDGAFHFLFNIMLPRDDPINADGVPDDFEQLQPPIHPRSIRKIQSFSGGDHLSSHDVSRTNSNEDSFGHTFTSSASDGAILTMPEAVFQEKLLSTTRFEGYMAKHAESWYKYANGVIELEASNGDLSLGDNRAFSSIFALAIIKSDKYLGRCIACLDPIVHSDELKQQELEEMQTVLKGFTDGCTTPNLYLFGSPKSQSAEHHREDFLNGLLACLSQKAEAVWEKEMPNLPGHPSHPLTIDEIVQLQQEELNLEEIVNRSIHSIHVDLDMQPTTQQVTSLRNLANLFLKRYRWLSLQDDLEEGIWCYKEALYLTHQNDYVHLEVLVDLCSALYQRLQISGEKDDLAELVKYLQVQAVLDFNKITFPPIFKNVSVEPNAAETPTDIDNSNQRLNSREDSPHWQDIPLALDYLPYAIFASESSMPSSLFSSASPTLSFFPSASQRVSRTSSLLSATPSPFSSVSSSSPELGLQTPYDSPVLDPSPTEMVPLGLTVAMEYDEDLDCYPQALFDVSAYISGLHGHTALVPPSGSPPCFPSGPAPVPPNISANFPSNKLSPRKHVSTLAKRTHSKLPKEASDHLKAWLHRHNDHPYPSEEEERQLCHATGLSMNQVSNWMINARRRALAPAHHAMSGPSTPDRHFHSRRSVSLDPIERGSSMPSGGTLHSGRSASLDPIERGSSMPAEGTLQLCFPMSPQPKPNRSNDHEHPLSSEYVGSSTRQLLRSMPSRSAHRLLGPLPEETGSSRQGGKRAVPRHVEPTLRATGLARAHWVDGSGTKVVWTGLSRGIFQSQAEGGGSSVLQKWLNKIAGKIIAITGKGRKGMKLRPMKKSRGVRLRRLGEVRWGLPSTLHF</sequence>
<dbReference type="AlphaFoldDB" id="A0A9W8N181"/>
<evidence type="ECO:0000256" key="3">
    <source>
        <dbReference type="ARBA" id="ARBA00023155"/>
    </source>
</evidence>
<dbReference type="Gene3D" id="1.10.10.60">
    <property type="entry name" value="Homeodomain-like"/>
    <property type="match status" value="1"/>
</dbReference>
<dbReference type="InterPro" id="IPR001356">
    <property type="entry name" value="HD"/>
</dbReference>
<dbReference type="InterPro" id="IPR050224">
    <property type="entry name" value="TALE_homeobox"/>
</dbReference>
<dbReference type="PROSITE" id="PS50071">
    <property type="entry name" value="HOMEOBOX_2"/>
    <property type="match status" value="1"/>
</dbReference>
<accession>A0A9W8N181</accession>
<dbReference type="InterPro" id="IPR008422">
    <property type="entry name" value="KN_HD"/>
</dbReference>
<protein>
    <recommendedName>
        <fullName evidence="7">Homeobox domain-containing protein</fullName>
    </recommendedName>
</protein>
<dbReference type="GO" id="GO:0005634">
    <property type="term" value="C:nucleus"/>
    <property type="evidence" value="ECO:0007669"/>
    <property type="project" value="UniProtKB-SubCell"/>
</dbReference>
<evidence type="ECO:0000313" key="9">
    <source>
        <dbReference type="Proteomes" id="UP001148786"/>
    </source>
</evidence>
<gene>
    <name evidence="8" type="ORF">NLJ89_g828</name>
</gene>
<dbReference type="SUPFAM" id="SSF46689">
    <property type="entry name" value="Homeodomain-like"/>
    <property type="match status" value="1"/>
</dbReference>
<dbReference type="SMART" id="SM00389">
    <property type="entry name" value="HOX"/>
    <property type="match status" value="1"/>
</dbReference>
<feature type="region of interest" description="Disordered" evidence="6">
    <location>
        <begin position="600"/>
        <end position="631"/>
    </location>
</feature>
<keyword evidence="9" id="KW-1185">Reference proteome</keyword>
<reference evidence="8" key="1">
    <citation type="submission" date="2022-07" db="EMBL/GenBank/DDBJ databases">
        <title>Genome Sequence of Agrocybe chaxingu.</title>
        <authorList>
            <person name="Buettner E."/>
        </authorList>
    </citation>
    <scope>NUCLEOTIDE SEQUENCE</scope>
    <source>
        <strain evidence="8">MP-N11</strain>
    </source>
</reference>
<feature type="region of interest" description="Disordered" evidence="6">
    <location>
        <begin position="840"/>
        <end position="859"/>
    </location>
</feature>
<evidence type="ECO:0000256" key="6">
    <source>
        <dbReference type="SAM" id="MobiDB-lite"/>
    </source>
</evidence>
<keyword evidence="2 5" id="KW-0238">DNA-binding</keyword>
<evidence type="ECO:0000256" key="5">
    <source>
        <dbReference type="PROSITE-ProRule" id="PRU00108"/>
    </source>
</evidence>
<name>A0A9W8N181_9AGAR</name>
<feature type="compositionally biased region" description="Low complexity" evidence="6">
    <location>
        <begin position="601"/>
        <end position="615"/>
    </location>
</feature>
<dbReference type="GO" id="GO:0006355">
    <property type="term" value="P:regulation of DNA-templated transcription"/>
    <property type="evidence" value="ECO:0007669"/>
    <property type="project" value="InterPro"/>
</dbReference>
<dbReference type="OrthoDB" id="10056939at2759"/>
<dbReference type="Proteomes" id="UP001148786">
    <property type="component" value="Unassembled WGS sequence"/>
</dbReference>
<dbReference type="Pfam" id="PF05920">
    <property type="entry name" value="Homeobox_KN"/>
    <property type="match status" value="1"/>
</dbReference>
<evidence type="ECO:0000259" key="7">
    <source>
        <dbReference type="PROSITE" id="PS50071"/>
    </source>
</evidence>